<accession>A0ABW4QCW8</accession>
<keyword evidence="2" id="KW-1185">Reference proteome</keyword>
<gene>
    <name evidence="1" type="ORF">ACFSDB_00540</name>
</gene>
<reference evidence="2" key="1">
    <citation type="journal article" date="2019" name="Int. J. Syst. Evol. Microbiol.">
        <title>The Global Catalogue of Microorganisms (GCM) 10K type strain sequencing project: providing services to taxonomists for standard genome sequencing and annotation.</title>
        <authorList>
            <consortium name="The Broad Institute Genomics Platform"/>
            <consortium name="The Broad Institute Genome Sequencing Center for Infectious Disease"/>
            <person name="Wu L."/>
            <person name="Ma J."/>
        </authorList>
    </citation>
    <scope>NUCLEOTIDE SEQUENCE [LARGE SCALE GENOMIC DNA]</scope>
    <source>
        <strain evidence="2">CGMCC 1.15475</strain>
    </source>
</reference>
<protein>
    <submittedName>
        <fullName evidence="1">Uncharacterized protein</fullName>
    </submittedName>
</protein>
<proteinExistence type="predicted"/>
<sequence>MSGNAKKLVLLLAAGAVFFAVLLSAQAYFSYKETTAVADACYEKGGFPAIKKSGMKIVYFECHMDAAN</sequence>
<evidence type="ECO:0000313" key="1">
    <source>
        <dbReference type="EMBL" id="MFD1861387.1"/>
    </source>
</evidence>
<dbReference type="RefSeq" id="WP_204891587.1">
    <property type="nucleotide sequence ID" value="NZ_JBHUFW010000002.1"/>
</dbReference>
<evidence type="ECO:0000313" key="2">
    <source>
        <dbReference type="Proteomes" id="UP001597273"/>
    </source>
</evidence>
<comment type="caution">
    <text evidence="1">The sequence shown here is derived from an EMBL/GenBank/DDBJ whole genome shotgun (WGS) entry which is preliminary data.</text>
</comment>
<dbReference type="EMBL" id="JBHUFW010000002">
    <property type="protein sequence ID" value="MFD1861387.1"/>
    <property type="molecule type" value="Genomic_DNA"/>
</dbReference>
<organism evidence="1 2">
    <name type="scientific">Planococcus chinensis</name>
    <dbReference type="NCBI Taxonomy" id="272917"/>
    <lineage>
        <taxon>Bacteria</taxon>
        <taxon>Bacillati</taxon>
        <taxon>Bacillota</taxon>
        <taxon>Bacilli</taxon>
        <taxon>Bacillales</taxon>
        <taxon>Caryophanaceae</taxon>
        <taxon>Planococcus</taxon>
    </lineage>
</organism>
<dbReference type="Proteomes" id="UP001597273">
    <property type="component" value="Unassembled WGS sequence"/>
</dbReference>
<name>A0ABW4QCW8_9BACL</name>